<dbReference type="InterPro" id="IPR000483">
    <property type="entry name" value="Cys-rich_flank_reg_C"/>
</dbReference>
<name>A0A060ZBT6_ONCMY</name>
<evidence type="ECO:0000256" key="5">
    <source>
        <dbReference type="ARBA" id="ARBA00023170"/>
    </source>
</evidence>
<gene>
    <name evidence="7" type="ORF">GSONMT00023942001</name>
</gene>
<keyword evidence="4" id="KW-0677">Repeat</keyword>
<dbReference type="Gene3D" id="3.80.10.10">
    <property type="entry name" value="Ribonuclease Inhibitor"/>
    <property type="match status" value="1"/>
</dbReference>
<dbReference type="GO" id="GO:0007166">
    <property type="term" value="P:cell surface receptor signaling pathway"/>
    <property type="evidence" value="ECO:0007669"/>
    <property type="project" value="TreeGrafter"/>
</dbReference>
<evidence type="ECO:0000259" key="6">
    <source>
        <dbReference type="Pfam" id="PF01463"/>
    </source>
</evidence>
<dbReference type="GO" id="GO:0090263">
    <property type="term" value="P:positive regulation of canonical Wnt signaling pathway"/>
    <property type="evidence" value="ECO:0007669"/>
    <property type="project" value="TreeGrafter"/>
</dbReference>
<organism evidence="7 8">
    <name type="scientific">Oncorhynchus mykiss</name>
    <name type="common">Rainbow trout</name>
    <name type="synonym">Salmo gairdneri</name>
    <dbReference type="NCBI Taxonomy" id="8022"/>
    <lineage>
        <taxon>Eukaryota</taxon>
        <taxon>Metazoa</taxon>
        <taxon>Chordata</taxon>
        <taxon>Craniata</taxon>
        <taxon>Vertebrata</taxon>
        <taxon>Euteleostomi</taxon>
        <taxon>Actinopterygii</taxon>
        <taxon>Neopterygii</taxon>
        <taxon>Teleostei</taxon>
        <taxon>Protacanthopterygii</taxon>
        <taxon>Salmoniformes</taxon>
        <taxon>Salmonidae</taxon>
        <taxon>Salmoninae</taxon>
        <taxon>Oncorhynchus</taxon>
    </lineage>
</organism>
<dbReference type="PRINTS" id="PR00019">
    <property type="entry name" value="LEURICHRPT"/>
</dbReference>
<dbReference type="Pfam" id="PF13855">
    <property type="entry name" value="LRR_8"/>
    <property type="match status" value="1"/>
</dbReference>
<accession>A0A060ZBT6</accession>
<dbReference type="Proteomes" id="UP000193380">
    <property type="component" value="Unassembled WGS sequence"/>
</dbReference>
<dbReference type="GO" id="GO:0007417">
    <property type="term" value="P:central nervous system development"/>
    <property type="evidence" value="ECO:0007669"/>
    <property type="project" value="TreeGrafter"/>
</dbReference>
<evidence type="ECO:0000313" key="7">
    <source>
        <dbReference type="EMBL" id="CDQ99159.1"/>
    </source>
</evidence>
<dbReference type="PROSITE" id="PS51450">
    <property type="entry name" value="LRR"/>
    <property type="match status" value="2"/>
</dbReference>
<dbReference type="InterPro" id="IPR032675">
    <property type="entry name" value="LRR_dom_sf"/>
</dbReference>
<protein>
    <recommendedName>
        <fullName evidence="6">LRRCT domain-containing protein</fullName>
    </recommendedName>
</protein>
<dbReference type="GO" id="GO:0005886">
    <property type="term" value="C:plasma membrane"/>
    <property type="evidence" value="ECO:0007669"/>
    <property type="project" value="TreeGrafter"/>
</dbReference>
<evidence type="ECO:0000256" key="1">
    <source>
        <dbReference type="ARBA" id="ARBA00007343"/>
    </source>
</evidence>
<reference evidence="7" key="2">
    <citation type="submission" date="2014-03" db="EMBL/GenBank/DDBJ databases">
        <authorList>
            <person name="Genoscope - CEA"/>
        </authorList>
    </citation>
    <scope>NUCLEOTIDE SEQUENCE</scope>
</reference>
<dbReference type="InterPro" id="IPR003591">
    <property type="entry name" value="Leu-rich_rpt_typical-subtyp"/>
</dbReference>
<evidence type="ECO:0000256" key="4">
    <source>
        <dbReference type="ARBA" id="ARBA00022737"/>
    </source>
</evidence>
<dbReference type="GO" id="GO:0002040">
    <property type="term" value="P:sprouting angiogenesis"/>
    <property type="evidence" value="ECO:0007669"/>
    <property type="project" value="TreeGrafter"/>
</dbReference>
<dbReference type="AlphaFoldDB" id="A0A060ZBT6"/>
<dbReference type="PANTHER" id="PTHR45930">
    <property type="entry name" value="G-PROTEIN COUPLED RECEPTOR 124-LIKE PROTEIN"/>
    <property type="match status" value="1"/>
</dbReference>
<dbReference type="SMART" id="SM00369">
    <property type="entry name" value="LRR_TYP"/>
    <property type="match status" value="3"/>
</dbReference>
<keyword evidence="5" id="KW-0675">Receptor</keyword>
<dbReference type="GO" id="GO:1990909">
    <property type="term" value="C:Wnt signalosome"/>
    <property type="evidence" value="ECO:0007669"/>
    <property type="project" value="TreeGrafter"/>
</dbReference>
<dbReference type="SUPFAM" id="SSF52058">
    <property type="entry name" value="L domain-like"/>
    <property type="match status" value="1"/>
</dbReference>
<evidence type="ECO:0000256" key="3">
    <source>
        <dbReference type="ARBA" id="ARBA00022729"/>
    </source>
</evidence>
<keyword evidence="2" id="KW-0433">Leucine-rich repeat</keyword>
<feature type="domain" description="LRRCT" evidence="6">
    <location>
        <begin position="117"/>
        <end position="139"/>
    </location>
</feature>
<keyword evidence="3" id="KW-0732">Signal</keyword>
<reference evidence="7" key="1">
    <citation type="journal article" date="2014" name="Nat. Commun.">
        <title>The rainbow trout genome provides novel insights into evolution after whole-genome duplication in vertebrates.</title>
        <authorList>
            <person name="Berthelot C."/>
            <person name="Brunet F."/>
            <person name="Chalopin D."/>
            <person name="Juanchich A."/>
            <person name="Bernard M."/>
            <person name="Noel B."/>
            <person name="Bento P."/>
            <person name="Da Silva C."/>
            <person name="Labadie K."/>
            <person name="Alberti A."/>
            <person name="Aury J.M."/>
            <person name="Louis A."/>
            <person name="Dehais P."/>
            <person name="Bardou P."/>
            <person name="Montfort J."/>
            <person name="Klopp C."/>
            <person name="Cabau C."/>
            <person name="Gaspin C."/>
            <person name="Thorgaard G.H."/>
            <person name="Boussaha M."/>
            <person name="Quillet E."/>
            <person name="Guyomard R."/>
            <person name="Galiana D."/>
            <person name="Bobe J."/>
            <person name="Volff J.N."/>
            <person name="Genet C."/>
            <person name="Wincker P."/>
            <person name="Jaillon O."/>
            <person name="Roest Crollius H."/>
            <person name="Guiguen Y."/>
        </authorList>
    </citation>
    <scope>NUCLEOTIDE SEQUENCE [LARGE SCALE GENOMIC DNA]</scope>
</reference>
<dbReference type="Pfam" id="PF01463">
    <property type="entry name" value="LRRCT"/>
    <property type="match status" value="1"/>
</dbReference>
<dbReference type="PANTHER" id="PTHR45930:SF1">
    <property type="entry name" value="ADHESION G PROTEIN-COUPLED RECEPTOR A2"/>
    <property type="match status" value="1"/>
</dbReference>
<proteinExistence type="inferred from homology"/>
<evidence type="ECO:0000313" key="8">
    <source>
        <dbReference type="Proteomes" id="UP000193380"/>
    </source>
</evidence>
<dbReference type="InterPro" id="IPR001611">
    <property type="entry name" value="Leu-rich_rpt"/>
</dbReference>
<dbReference type="PaxDb" id="8022-A0A060ZBT6"/>
<comment type="similarity">
    <text evidence="1">Belongs to the G-protein coupled receptor 2 family. Adhesion G-protein coupled receptor (ADGR) subfamily.</text>
</comment>
<dbReference type="EMBL" id="FR943827">
    <property type="protein sequence ID" value="CDQ99159.1"/>
    <property type="molecule type" value="Genomic_DNA"/>
</dbReference>
<evidence type="ECO:0000256" key="2">
    <source>
        <dbReference type="ARBA" id="ARBA00022614"/>
    </source>
</evidence>
<sequence>MSCVKYLFRSPLRDLRSNLISTIMPGAFQGLSALRKLDLSNNRIGCLTPDMFQGLTNLTKLNLSGNILSTLDSGVFQELHSLKQVNFNSDFLSCDCGLRWVPGYFPTSTAWLGDETVCAYPKSLHGKPLRGLRESQLSCGECLTGNVMHMNEVVHHYPPSNSMKT</sequence>
<dbReference type="InterPro" id="IPR051963">
    <property type="entry name" value="Adhesion_GPCR_A"/>
</dbReference>
<dbReference type="STRING" id="8022.A0A060ZBT6"/>